<evidence type="ECO:0000256" key="2">
    <source>
        <dbReference type="ARBA" id="ARBA00022723"/>
    </source>
</evidence>
<dbReference type="PROSITE" id="PS51296">
    <property type="entry name" value="RIESKE"/>
    <property type="match status" value="1"/>
</dbReference>
<keyword evidence="4" id="KW-0411">Iron-sulfur</keyword>
<dbReference type="InterPro" id="IPR036922">
    <property type="entry name" value="Rieske_2Fe-2S_sf"/>
</dbReference>
<feature type="domain" description="Rieske" evidence="6">
    <location>
        <begin position="62"/>
        <end position="146"/>
    </location>
</feature>
<proteinExistence type="predicted"/>
<keyword evidence="8" id="KW-1185">Reference proteome</keyword>
<evidence type="ECO:0000313" key="7">
    <source>
        <dbReference type="EMBL" id="KAF4582132.1"/>
    </source>
</evidence>
<reference evidence="7 8" key="1">
    <citation type="journal article" date="2020" name="G3 (Bethesda)">
        <title>Genetic Underpinnings of Host Manipulation by Ophiocordyceps as Revealed by Comparative Transcriptomics.</title>
        <authorList>
            <person name="Will I."/>
            <person name="Das B."/>
            <person name="Trinh T."/>
            <person name="Brachmann A."/>
            <person name="Ohm R.A."/>
            <person name="de Bekker C."/>
        </authorList>
    </citation>
    <scope>NUCLEOTIDE SEQUENCE [LARGE SCALE GENOMIC DNA]</scope>
    <source>
        <strain evidence="7 8">EC05</strain>
    </source>
</reference>
<dbReference type="Pfam" id="PF00355">
    <property type="entry name" value="Rieske"/>
    <property type="match status" value="1"/>
</dbReference>
<dbReference type="AlphaFoldDB" id="A0A8H4Q1X4"/>
<protein>
    <submittedName>
        <fullName evidence="7">Rieske domain protein</fullName>
    </submittedName>
</protein>
<evidence type="ECO:0000313" key="8">
    <source>
        <dbReference type="Proteomes" id="UP000562929"/>
    </source>
</evidence>
<name>A0A8H4Q1X4_9HYPO</name>
<dbReference type="Proteomes" id="UP000562929">
    <property type="component" value="Unassembled WGS sequence"/>
</dbReference>
<accession>A0A8H4Q1X4</accession>
<comment type="caution">
    <text evidence="7">The sequence shown here is derived from an EMBL/GenBank/DDBJ whole genome shotgun (WGS) entry which is preliminary data.</text>
</comment>
<dbReference type="Gene3D" id="2.102.10.10">
    <property type="entry name" value="Rieske [2Fe-2S] iron-sulphur domain"/>
    <property type="match status" value="1"/>
</dbReference>
<organism evidence="7 8">
    <name type="scientific">Ophiocordyceps camponoti-floridani</name>
    <dbReference type="NCBI Taxonomy" id="2030778"/>
    <lineage>
        <taxon>Eukaryota</taxon>
        <taxon>Fungi</taxon>
        <taxon>Dikarya</taxon>
        <taxon>Ascomycota</taxon>
        <taxon>Pezizomycotina</taxon>
        <taxon>Sordariomycetes</taxon>
        <taxon>Hypocreomycetidae</taxon>
        <taxon>Hypocreales</taxon>
        <taxon>Ophiocordycipitaceae</taxon>
        <taxon>Ophiocordyceps</taxon>
    </lineage>
</organism>
<dbReference type="PANTHER" id="PTHR21496:SF0">
    <property type="entry name" value="RIESKE DOMAIN-CONTAINING PROTEIN"/>
    <property type="match status" value="1"/>
</dbReference>
<evidence type="ECO:0000256" key="4">
    <source>
        <dbReference type="ARBA" id="ARBA00023014"/>
    </source>
</evidence>
<evidence type="ECO:0000256" key="1">
    <source>
        <dbReference type="ARBA" id="ARBA00022714"/>
    </source>
</evidence>
<sequence length="155" mass="17095">MTSRTDWFCVGKASTFSNLESEHHSSQETSLEGRCKAFTIPQSGQRAPTLTECSDGDTAHVQRQVLVFAYRGRIHAINHSCPHSSFPLSRGAVFDIEDFGVVLSAGVTCAKHGWSFDLFSGRGDRGNYSLGLWDVDLRGDEGADKEVWVRRRAAS</sequence>
<keyword evidence="1" id="KW-0001">2Fe-2S</keyword>
<evidence type="ECO:0000256" key="3">
    <source>
        <dbReference type="ARBA" id="ARBA00023004"/>
    </source>
</evidence>
<evidence type="ECO:0000256" key="5">
    <source>
        <dbReference type="ARBA" id="ARBA00034078"/>
    </source>
</evidence>
<dbReference type="SUPFAM" id="SSF50022">
    <property type="entry name" value="ISP domain"/>
    <property type="match status" value="1"/>
</dbReference>
<keyword evidence="3" id="KW-0408">Iron</keyword>
<dbReference type="EMBL" id="JAACLJ010000008">
    <property type="protein sequence ID" value="KAF4582132.1"/>
    <property type="molecule type" value="Genomic_DNA"/>
</dbReference>
<dbReference type="GO" id="GO:0051537">
    <property type="term" value="F:2 iron, 2 sulfur cluster binding"/>
    <property type="evidence" value="ECO:0007669"/>
    <property type="project" value="UniProtKB-KW"/>
</dbReference>
<comment type="cofactor">
    <cofactor evidence="5">
        <name>[2Fe-2S] cluster</name>
        <dbReference type="ChEBI" id="CHEBI:190135"/>
    </cofactor>
</comment>
<dbReference type="PANTHER" id="PTHR21496">
    <property type="entry name" value="FERREDOXIN-RELATED"/>
    <property type="match status" value="1"/>
</dbReference>
<keyword evidence="2" id="KW-0479">Metal-binding</keyword>
<dbReference type="InterPro" id="IPR017941">
    <property type="entry name" value="Rieske_2Fe-2S"/>
</dbReference>
<evidence type="ECO:0000259" key="6">
    <source>
        <dbReference type="PROSITE" id="PS51296"/>
    </source>
</evidence>
<dbReference type="GO" id="GO:0046872">
    <property type="term" value="F:metal ion binding"/>
    <property type="evidence" value="ECO:0007669"/>
    <property type="project" value="UniProtKB-KW"/>
</dbReference>
<dbReference type="OrthoDB" id="426882at2759"/>
<gene>
    <name evidence="7" type="ORF">GQ602_006756</name>
</gene>